<evidence type="ECO:0000256" key="1">
    <source>
        <dbReference type="SAM" id="MobiDB-lite"/>
    </source>
</evidence>
<evidence type="ECO:0000313" key="3">
    <source>
        <dbReference type="Proteomes" id="UP000002402"/>
    </source>
</evidence>
<reference evidence="2 3" key="1">
    <citation type="journal article" date="2006" name="Proc. Natl. Acad. Sci. U.S.A.">
        <title>Evolution of sensory complexity recorded in a myxobacterial genome.</title>
        <authorList>
            <person name="Goldman B.S."/>
            <person name="Nierman W.C."/>
            <person name="Kaiser D."/>
            <person name="Slater S.C."/>
            <person name="Durkin A.S."/>
            <person name="Eisen J.A."/>
            <person name="Ronning C.M."/>
            <person name="Barbazuk W.B."/>
            <person name="Blanchard M."/>
            <person name="Field C."/>
            <person name="Halling C."/>
            <person name="Hinkle G."/>
            <person name="Iartchuk O."/>
            <person name="Kim H.S."/>
            <person name="Mackenzie C."/>
            <person name="Madupu R."/>
            <person name="Miller N."/>
            <person name="Shvartsbeyn A."/>
            <person name="Sullivan S.A."/>
            <person name="Vaudin M."/>
            <person name="Wiegand R."/>
            <person name="Kaplan H.B."/>
        </authorList>
    </citation>
    <scope>NUCLEOTIDE SEQUENCE [LARGE SCALE GENOMIC DNA]</scope>
    <source>
        <strain evidence="3">DK1622</strain>
    </source>
</reference>
<name>Q1D9G1_MYXXD</name>
<proteinExistence type="predicted"/>
<sequence>MICSSRVMPRSPCARRGSGRAQGAQYIGPPFQVVVISI</sequence>
<dbReference type="KEGG" id="mxa:MXAN_2493"/>
<keyword evidence="3" id="KW-1185">Reference proteome</keyword>
<dbReference type="EMBL" id="CP000113">
    <property type="protein sequence ID" value="ABF88020.1"/>
    <property type="molecule type" value="Genomic_DNA"/>
</dbReference>
<dbReference type="EnsemblBacteria" id="ABF88020">
    <property type="protein sequence ID" value="ABF88020"/>
    <property type="gene ID" value="MXAN_2493"/>
</dbReference>
<dbReference type="AlphaFoldDB" id="Q1D9G1"/>
<dbReference type="HOGENOM" id="CLU_3330552_0_0_7"/>
<gene>
    <name evidence="2" type="ordered locus">MXAN_2493</name>
</gene>
<protein>
    <submittedName>
        <fullName evidence="2">Uncharacterized protein</fullName>
    </submittedName>
</protein>
<accession>Q1D9G1</accession>
<feature type="region of interest" description="Disordered" evidence="1">
    <location>
        <begin position="1"/>
        <end position="22"/>
    </location>
</feature>
<dbReference type="Proteomes" id="UP000002402">
    <property type="component" value="Chromosome"/>
</dbReference>
<evidence type="ECO:0000313" key="2">
    <source>
        <dbReference type="EMBL" id="ABF88020.1"/>
    </source>
</evidence>
<organism evidence="2 3">
    <name type="scientific">Myxococcus xanthus (strain DK1622)</name>
    <dbReference type="NCBI Taxonomy" id="246197"/>
    <lineage>
        <taxon>Bacteria</taxon>
        <taxon>Pseudomonadati</taxon>
        <taxon>Myxococcota</taxon>
        <taxon>Myxococcia</taxon>
        <taxon>Myxococcales</taxon>
        <taxon>Cystobacterineae</taxon>
        <taxon>Myxococcaceae</taxon>
        <taxon>Myxococcus</taxon>
    </lineage>
</organism>